<dbReference type="EMBL" id="OU015584">
    <property type="protein sequence ID" value="CAG5084174.1"/>
    <property type="molecule type" value="Genomic_DNA"/>
</dbReference>
<dbReference type="Proteomes" id="UP000683507">
    <property type="component" value="Chromosome"/>
</dbReference>
<evidence type="ECO:0000313" key="1">
    <source>
        <dbReference type="EMBL" id="CAG5084174.1"/>
    </source>
</evidence>
<protein>
    <submittedName>
        <fullName evidence="1">Uncharacterized protein</fullName>
    </submittedName>
</protein>
<dbReference type="SUPFAM" id="SSF56954">
    <property type="entry name" value="Outer membrane efflux proteins (OEP)"/>
    <property type="match status" value="1"/>
</dbReference>
<keyword evidence="2" id="KW-1185">Reference proteome</keyword>
<gene>
    <name evidence="1" type="ORF">CRYO30217_02397</name>
</gene>
<sequence>MMLASPLFSQRVVDSLIQEMYAVWERAYIGYDVDHMTGELSAGKKLFILDDSTVYSQDLKAKIMKAESDLVAKDWGVSWGAGYIYNTSPGMEVADNILYKSRVQAQVSWNILNNGFLENKKKSQVLKNRSVLAELDQHKGNYVNQDILQNWHRVIYQFNRFKIEILDERLLLAEKRVAISYQLQNLGKITHEELLNNLESYAEISSLYSIYKDYNDNISQDIQLDSMGSLPLIDIDYNYSLDMLSTESSDSSKHLMMRNIELENRFIDRVSLNIYSRYNYYDLINNPLDNRAFLTLGVGVGMPISFQKKERAELMKLEKQQILMGDYEEDAGQISLKNDLLSYLYEFRYKLKQFNAFYYKKLKLEEMLRKEQARYDVNTLDFNPLKALRWLDESMSVDIELIDLKQQLYLYVLKMLSVAPQLDVDQLIKPLELADLEIKKVQKDPKEVYVWSKTLAIHDIGTLVNYCMINNISGVVVSSSSESAKFNEFAEKCQQFGITVDIMIGDNEFINNFSTEILEDKLSGKDLSLVDGVHLDVEPQTFDDWDDKKAFYAEAYVKMFETVHLWCQSNSLKLAASLPTYFPEEAVNKVFDQGGEVFFMCYENVTASYLEKRLGGYVGNDFTIALRPEDFADAIEMNKKIDELSGLLQTKRFIIHDLERLLKFDP</sequence>
<proteinExistence type="predicted"/>
<dbReference type="AlphaFoldDB" id="A0A916JNV6"/>
<dbReference type="RefSeq" id="WP_258542627.1">
    <property type="nucleotide sequence ID" value="NZ_OU015584.1"/>
</dbReference>
<dbReference type="KEGG" id="ptan:CRYO30217_02397"/>
<accession>A0A916JNV6</accession>
<reference evidence="1" key="1">
    <citation type="submission" date="2021-04" db="EMBL/GenBank/DDBJ databases">
        <authorList>
            <person name="Rodrigo-Torres L."/>
            <person name="Arahal R. D."/>
            <person name="Lucena T."/>
        </authorList>
    </citation>
    <scope>NUCLEOTIDE SEQUENCE</scope>
    <source>
        <strain evidence="1">AS29M-1</strain>
    </source>
</reference>
<evidence type="ECO:0000313" key="2">
    <source>
        <dbReference type="Proteomes" id="UP000683507"/>
    </source>
</evidence>
<organism evidence="1 2">
    <name type="scientific">Parvicella tangerina</name>
    <dbReference type="NCBI Taxonomy" id="2829795"/>
    <lineage>
        <taxon>Bacteria</taxon>
        <taxon>Pseudomonadati</taxon>
        <taxon>Bacteroidota</taxon>
        <taxon>Flavobacteriia</taxon>
        <taxon>Flavobacteriales</taxon>
        <taxon>Parvicellaceae</taxon>
        <taxon>Parvicella</taxon>
    </lineage>
</organism>
<dbReference type="Gene3D" id="1.20.1600.10">
    <property type="entry name" value="Outer membrane efflux proteins (OEP)"/>
    <property type="match status" value="1"/>
</dbReference>
<name>A0A916JNV6_9FLAO</name>